<dbReference type="PROSITE" id="PS50885">
    <property type="entry name" value="HAMP"/>
    <property type="match status" value="1"/>
</dbReference>
<feature type="coiled-coil region" evidence="5">
    <location>
        <begin position="585"/>
        <end position="612"/>
    </location>
</feature>
<dbReference type="Pfam" id="PF00015">
    <property type="entry name" value="MCPsignal"/>
    <property type="match status" value="1"/>
</dbReference>
<dbReference type="InterPro" id="IPR003660">
    <property type="entry name" value="HAMP_dom"/>
</dbReference>
<keyword evidence="2" id="KW-0145">Chemotaxis</keyword>
<keyword evidence="7" id="KW-1133">Transmembrane helix</keyword>
<keyword evidence="4" id="KW-0807">Transducer</keyword>
<feature type="transmembrane region" description="Helical" evidence="7">
    <location>
        <begin position="16"/>
        <end position="36"/>
    </location>
</feature>
<evidence type="ECO:0000256" key="6">
    <source>
        <dbReference type="SAM" id="MobiDB-lite"/>
    </source>
</evidence>
<sequence>MSLKATIDNLPIGKKIGYGFATVMTIFVAAGGYSIWKMKTSATKAEHLSDEYVQELNLSSQFIETVQDADRASTRFFYTGNSDELKECLDHITELKKQIVEFQDLADNSTQLKLLQEKIKETPELVKALEGSVHASLEADKEIDNAFEVARINSTDAVAAFQEILDQQYVKTERDIKADVDNEILLGRRIKIMLLNNAINAVESLNFEIEKSRAERDPSLLRENITLFANIESAIETTRPLFTKASDQALIDRADAGVERYRAATEKQLELMEEMIEIGDRRNQAVTAFTIFAQSVMDAANTAVNKLSKETAEDLATASYLNIASVVLAIVTGAFVSIKITRLVTEPLFKAIDLVKNTAKGDLTQSIEVTSEDEIGQMVASLNEMTENLRNVVSEVSDAADNVASGSREMSASAEVLSEGATEQASSAEETTSSMEQIAANIQQNSDNARQTDQIATKAAEDAHSSGESVSRTVSAMKDIAEKISIIEEISRKTDLLALNAAVEAARAGEHGKGFAVVASEVRKLAERSQNAAAEISKITSDGVEIAELTGDMLQKLVPDIRRTAELIQEINASSIEQSSGAKQVSKAIQQLDKVTQQNSSASEEMASTAEELSSQAIQLQNSVAFFQIERSGVERRKPTVAAPTNRISKSSGGIKKEKSLESQVMLNRSQPPAGVSISLSDGTRGGDDLDQDFKPY</sequence>
<evidence type="ECO:0000313" key="11">
    <source>
        <dbReference type="Proteomes" id="UP000617628"/>
    </source>
</evidence>
<feature type="domain" description="HAMP" evidence="9">
    <location>
        <begin position="342"/>
        <end position="394"/>
    </location>
</feature>
<keyword evidence="7" id="KW-0472">Membrane</keyword>
<evidence type="ECO:0000259" key="8">
    <source>
        <dbReference type="PROSITE" id="PS50111"/>
    </source>
</evidence>
<dbReference type="Proteomes" id="UP000617628">
    <property type="component" value="Unassembled WGS sequence"/>
</dbReference>
<feature type="compositionally biased region" description="Basic and acidic residues" evidence="6">
    <location>
        <begin position="685"/>
        <end position="697"/>
    </location>
</feature>
<evidence type="ECO:0000256" key="3">
    <source>
        <dbReference type="ARBA" id="ARBA00029447"/>
    </source>
</evidence>
<feature type="compositionally biased region" description="Polar residues" evidence="6">
    <location>
        <begin position="440"/>
        <end position="455"/>
    </location>
</feature>
<dbReference type="PROSITE" id="PS50111">
    <property type="entry name" value="CHEMOTAXIS_TRANSDUC_2"/>
    <property type="match status" value="1"/>
</dbReference>
<evidence type="ECO:0000256" key="1">
    <source>
        <dbReference type="ARBA" id="ARBA00004370"/>
    </source>
</evidence>
<evidence type="ECO:0000256" key="7">
    <source>
        <dbReference type="SAM" id="Phobius"/>
    </source>
</evidence>
<dbReference type="PANTHER" id="PTHR43531">
    <property type="entry name" value="PROTEIN ICFG"/>
    <property type="match status" value="1"/>
</dbReference>
<dbReference type="SMART" id="SM00283">
    <property type="entry name" value="MA"/>
    <property type="match status" value="1"/>
</dbReference>
<name>A0A934VR16_9BACT</name>
<dbReference type="PANTHER" id="PTHR43531:SF11">
    <property type="entry name" value="METHYL-ACCEPTING CHEMOTAXIS PROTEIN 3"/>
    <property type="match status" value="1"/>
</dbReference>
<evidence type="ECO:0000256" key="2">
    <source>
        <dbReference type="ARBA" id="ARBA00022500"/>
    </source>
</evidence>
<dbReference type="RefSeq" id="WP_200355690.1">
    <property type="nucleotide sequence ID" value="NZ_JAENIL010000018.1"/>
</dbReference>
<keyword evidence="7" id="KW-0812">Transmembrane</keyword>
<organism evidence="10 11">
    <name type="scientific">Pelagicoccus mobilis</name>
    <dbReference type="NCBI Taxonomy" id="415221"/>
    <lineage>
        <taxon>Bacteria</taxon>
        <taxon>Pseudomonadati</taxon>
        <taxon>Verrucomicrobiota</taxon>
        <taxon>Opitutia</taxon>
        <taxon>Puniceicoccales</taxon>
        <taxon>Pelagicoccaceae</taxon>
        <taxon>Pelagicoccus</taxon>
    </lineage>
</organism>
<accession>A0A934VR16</accession>
<dbReference type="GO" id="GO:0006935">
    <property type="term" value="P:chemotaxis"/>
    <property type="evidence" value="ECO:0007669"/>
    <property type="project" value="UniProtKB-KW"/>
</dbReference>
<keyword evidence="5" id="KW-0175">Coiled coil</keyword>
<dbReference type="Pfam" id="PF00672">
    <property type="entry name" value="HAMP"/>
    <property type="match status" value="1"/>
</dbReference>
<gene>
    <name evidence="10" type="ORF">JIN87_11400</name>
</gene>
<feature type="compositionally biased region" description="Low complexity" evidence="6">
    <location>
        <begin position="418"/>
        <end position="436"/>
    </location>
</feature>
<feature type="region of interest" description="Disordered" evidence="6">
    <location>
        <begin position="636"/>
        <end position="697"/>
    </location>
</feature>
<dbReference type="SUPFAM" id="SSF58104">
    <property type="entry name" value="Methyl-accepting chemotaxis protein (MCP) signaling domain"/>
    <property type="match status" value="1"/>
</dbReference>
<feature type="region of interest" description="Disordered" evidence="6">
    <location>
        <begin position="400"/>
        <end position="472"/>
    </location>
</feature>
<comment type="subcellular location">
    <subcellularLocation>
        <location evidence="1">Membrane</location>
    </subcellularLocation>
</comment>
<feature type="domain" description="Methyl-accepting transducer" evidence="8">
    <location>
        <begin position="399"/>
        <end position="614"/>
    </location>
</feature>
<dbReference type="GO" id="GO:0007165">
    <property type="term" value="P:signal transduction"/>
    <property type="evidence" value="ECO:0007669"/>
    <property type="project" value="UniProtKB-KW"/>
</dbReference>
<dbReference type="EMBL" id="JAENIL010000018">
    <property type="protein sequence ID" value="MBK1877475.1"/>
    <property type="molecule type" value="Genomic_DNA"/>
</dbReference>
<dbReference type="AlphaFoldDB" id="A0A934VR16"/>
<dbReference type="FunFam" id="1.10.287.950:FF:000001">
    <property type="entry name" value="Methyl-accepting chemotaxis sensory transducer"/>
    <property type="match status" value="1"/>
</dbReference>
<keyword evidence="11" id="KW-1185">Reference proteome</keyword>
<dbReference type="GO" id="GO:0004888">
    <property type="term" value="F:transmembrane signaling receptor activity"/>
    <property type="evidence" value="ECO:0007669"/>
    <property type="project" value="TreeGrafter"/>
</dbReference>
<evidence type="ECO:0000313" key="10">
    <source>
        <dbReference type="EMBL" id="MBK1877475.1"/>
    </source>
</evidence>
<comment type="similarity">
    <text evidence="3">Belongs to the methyl-accepting chemotaxis (MCP) protein family.</text>
</comment>
<dbReference type="Gene3D" id="1.10.287.950">
    <property type="entry name" value="Methyl-accepting chemotaxis protein"/>
    <property type="match status" value="1"/>
</dbReference>
<evidence type="ECO:0000259" key="9">
    <source>
        <dbReference type="PROSITE" id="PS50885"/>
    </source>
</evidence>
<reference evidence="10" key="1">
    <citation type="submission" date="2021-01" db="EMBL/GenBank/DDBJ databases">
        <title>Modified the classification status of verrucomicrobia.</title>
        <authorList>
            <person name="Feng X."/>
        </authorList>
    </citation>
    <scope>NUCLEOTIDE SEQUENCE</scope>
    <source>
        <strain evidence="10">KCTC 13126</strain>
    </source>
</reference>
<comment type="caution">
    <text evidence="10">The sequence shown here is derived from an EMBL/GenBank/DDBJ whole genome shotgun (WGS) entry which is preliminary data.</text>
</comment>
<dbReference type="CDD" id="cd06225">
    <property type="entry name" value="HAMP"/>
    <property type="match status" value="1"/>
</dbReference>
<dbReference type="InterPro" id="IPR004089">
    <property type="entry name" value="MCPsignal_dom"/>
</dbReference>
<dbReference type="SMART" id="SM00304">
    <property type="entry name" value="HAMP"/>
    <property type="match status" value="1"/>
</dbReference>
<evidence type="ECO:0000256" key="4">
    <source>
        <dbReference type="PROSITE-ProRule" id="PRU00284"/>
    </source>
</evidence>
<evidence type="ECO:0000256" key="5">
    <source>
        <dbReference type="SAM" id="Coils"/>
    </source>
</evidence>
<dbReference type="InterPro" id="IPR051310">
    <property type="entry name" value="MCP_chemotaxis"/>
</dbReference>
<dbReference type="GO" id="GO:0005886">
    <property type="term" value="C:plasma membrane"/>
    <property type="evidence" value="ECO:0007669"/>
    <property type="project" value="TreeGrafter"/>
</dbReference>
<proteinExistence type="inferred from homology"/>
<protein>
    <submittedName>
        <fullName evidence="10">HAMP domain-containing protein</fullName>
    </submittedName>
</protein>